<dbReference type="GO" id="GO:0006935">
    <property type="term" value="P:chemotaxis"/>
    <property type="evidence" value="ECO:0007669"/>
    <property type="project" value="InterPro"/>
</dbReference>
<dbReference type="KEGG" id="prr:AT705_01245"/>
<sequence>MYSASTLTDSNKTNGELHSLLVSIGYDTFGIPIESVKEVIELTDTTMVPMCDQVIRGVINVRGSVIPVLDMQHRLMLKNPQPYNKYSCIVLYDFYDPSLDEVMSLGMLVSSVMSIQYINCTQLEDSPSFGANIPRHFVWKMAKINNQLTILLDMNSVLNISEINAQLKSSQAEFFTRFCQR</sequence>
<dbReference type="SMART" id="SM00260">
    <property type="entry name" value="CheW"/>
    <property type="match status" value="1"/>
</dbReference>
<feature type="domain" description="CheW-like" evidence="1">
    <location>
        <begin position="16"/>
        <end position="163"/>
    </location>
</feature>
<dbReference type="SUPFAM" id="SSF50341">
    <property type="entry name" value="CheW-like"/>
    <property type="match status" value="1"/>
</dbReference>
<evidence type="ECO:0000259" key="1">
    <source>
        <dbReference type="PROSITE" id="PS50851"/>
    </source>
</evidence>
<dbReference type="Gene3D" id="2.40.50.180">
    <property type="entry name" value="CheA-289, Domain 4"/>
    <property type="match status" value="1"/>
</dbReference>
<dbReference type="Gene3D" id="2.30.30.40">
    <property type="entry name" value="SH3 Domains"/>
    <property type="match status" value="1"/>
</dbReference>
<dbReference type="Pfam" id="PF01584">
    <property type="entry name" value="CheW"/>
    <property type="match status" value="1"/>
</dbReference>
<evidence type="ECO:0000313" key="2">
    <source>
        <dbReference type="EMBL" id="ALU41667.1"/>
    </source>
</evidence>
<dbReference type="PANTHER" id="PTHR22617:SF41">
    <property type="entry name" value="CHEMOTAXIS SIGNAL TRANSDUCTION SYSTEM ADAPTOR PROTEIN CHEW"/>
    <property type="match status" value="1"/>
</dbReference>
<organism evidence="2 3">
    <name type="scientific">Pseudoalteromonas rubra</name>
    <dbReference type="NCBI Taxonomy" id="43658"/>
    <lineage>
        <taxon>Bacteria</taxon>
        <taxon>Pseudomonadati</taxon>
        <taxon>Pseudomonadota</taxon>
        <taxon>Gammaproteobacteria</taxon>
        <taxon>Alteromonadales</taxon>
        <taxon>Pseudoalteromonadaceae</taxon>
        <taxon>Pseudoalteromonas</taxon>
    </lineage>
</organism>
<name>A0A0U3GR42_9GAMM</name>
<evidence type="ECO:0000313" key="3">
    <source>
        <dbReference type="Proteomes" id="UP000069015"/>
    </source>
</evidence>
<dbReference type="GO" id="GO:0007165">
    <property type="term" value="P:signal transduction"/>
    <property type="evidence" value="ECO:0007669"/>
    <property type="project" value="InterPro"/>
</dbReference>
<accession>A0A0U3GR42</accession>
<dbReference type="PANTHER" id="PTHR22617">
    <property type="entry name" value="CHEMOTAXIS SENSOR HISTIDINE KINASE-RELATED"/>
    <property type="match status" value="1"/>
</dbReference>
<dbReference type="Proteomes" id="UP000069015">
    <property type="component" value="Chromosome 1"/>
</dbReference>
<proteinExistence type="predicted"/>
<dbReference type="AlphaFoldDB" id="A0A0U3GR42"/>
<dbReference type="InterPro" id="IPR002545">
    <property type="entry name" value="CheW-lke_dom"/>
</dbReference>
<dbReference type="EMBL" id="CP013611">
    <property type="protein sequence ID" value="ALU41667.1"/>
    <property type="molecule type" value="Genomic_DNA"/>
</dbReference>
<dbReference type="InterPro" id="IPR036061">
    <property type="entry name" value="CheW-like_dom_sf"/>
</dbReference>
<dbReference type="RefSeq" id="WP_058795151.1">
    <property type="nucleotide sequence ID" value="NZ_CP013611.1"/>
</dbReference>
<dbReference type="GO" id="GO:0005829">
    <property type="term" value="C:cytosol"/>
    <property type="evidence" value="ECO:0007669"/>
    <property type="project" value="TreeGrafter"/>
</dbReference>
<dbReference type="PROSITE" id="PS50851">
    <property type="entry name" value="CHEW"/>
    <property type="match status" value="1"/>
</dbReference>
<gene>
    <name evidence="2" type="ORF">AT705_01245</name>
</gene>
<dbReference type="InterPro" id="IPR039315">
    <property type="entry name" value="CheW"/>
</dbReference>
<protein>
    <submittedName>
        <fullName evidence="2">Chemotaxis protein CheW</fullName>
    </submittedName>
</protein>
<reference evidence="2 3" key="1">
    <citation type="submission" date="2015-12" db="EMBL/GenBank/DDBJ databases">
        <title>Complete genome sequence of Pseudoalteromonas rubra SCSIO 6842, harboring a conjugative plasmid.</title>
        <authorList>
            <person name="Li B."/>
            <person name="Wang X."/>
        </authorList>
    </citation>
    <scope>NUCLEOTIDE SEQUENCE [LARGE SCALE GENOMIC DNA]</scope>
    <source>
        <strain evidence="2 3">SCSIO 6842</strain>
    </source>
</reference>